<dbReference type="GO" id="GO:0016020">
    <property type="term" value="C:membrane"/>
    <property type="evidence" value="ECO:0007669"/>
    <property type="project" value="UniProtKB-SubCell"/>
</dbReference>
<comment type="subcellular location">
    <subcellularLocation>
        <location evidence="1">Membrane</location>
    </subcellularLocation>
</comment>
<dbReference type="AlphaFoldDB" id="F0Z8Y1"/>
<keyword evidence="3 6" id="KW-0472">Membrane</keyword>
<evidence type="ECO:0000256" key="6">
    <source>
        <dbReference type="SAM" id="Phobius"/>
    </source>
</evidence>
<dbReference type="OMA" id="TCYIGPI"/>
<keyword evidence="2" id="KW-0732">Signal</keyword>
<accession>F0Z8Y1</accession>
<evidence type="ECO:0000256" key="1">
    <source>
        <dbReference type="ARBA" id="ARBA00004370"/>
    </source>
</evidence>
<keyword evidence="4" id="KW-0325">Glycoprotein</keyword>
<name>F0Z8Y1_DICPU</name>
<reference evidence="8" key="1">
    <citation type="journal article" date="2011" name="Genome Biol.">
        <title>Comparative genomics of the social amoebae Dictyostelium discoideum and Dictyostelium purpureum.</title>
        <authorList>
            <consortium name="US DOE Joint Genome Institute (JGI-PGF)"/>
            <person name="Sucgang R."/>
            <person name="Kuo A."/>
            <person name="Tian X."/>
            <person name="Salerno W."/>
            <person name="Parikh A."/>
            <person name="Feasley C.L."/>
            <person name="Dalin E."/>
            <person name="Tu H."/>
            <person name="Huang E."/>
            <person name="Barry K."/>
            <person name="Lindquist E."/>
            <person name="Shapiro H."/>
            <person name="Bruce D."/>
            <person name="Schmutz J."/>
            <person name="Salamov A."/>
            <person name="Fey P."/>
            <person name="Gaudet P."/>
            <person name="Anjard C."/>
            <person name="Babu M.M."/>
            <person name="Basu S."/>
            <person name="Bushmanova Y."/>
            <person name="van der Wel H."/>
            <person name="Katoh-Kurasawa M."/>
            <person name="Dinh C."/>
            <person name="Coutinho P.M."/>
            <person name="Saito T."/>
            <person name="Elias M."/>
            <person name="Schaap P."/>
            <person name="Kay R.R."/>
            <person name="Henrissat B."/>
            <person name="Eichinger L."/>
            <person name="Rivero F."/>
            <person name="Putnam N.H."/>
            <person name="West C.M."/>
            <person name="Loomis W.F."/>
            <person name="Chisholm R.L."/>
            <person name="Shaulsky G."/>
            <person name="Strassmann J.E."/>
            <person name="Queller D.C."/>
            <person name="Kuspa A."/>
            <person name="Grigoriev I.V."/>
        </authorList>
    </citation>
    <scope>NUCLEOTIDE SEQUENCE [LARGE SCALE GENOMIC DNA]</scope>
    <source>
        <strain evidence="8">QSDP1</strain>
    </source>
</reference>
<dbReference type="eggNOG" id="ENOG502RHXN">
    <property type="taxonomic scope" value="Eukaryota"/>
</dbReference>
<dbReference type="InterPro" id="IPR052014">
    <property type="entry name" value="Dictyostelium_Tiger"/>
</dbReference>
<dbReference type="InParanoid" id="F0Z8Y1"/>
<feature type="transmembrane region" description="Helical" evidence="6">
    <location>
        <begin position="552"/>
        <end position="570"/>
    </location>
</feature>
<dbReference type="Proteomes" id="UP000001064">
    <property type="component" value="Unassembled WGS sequence"/>
</dbReference>
<dbReference type="PANTHER" id="PTHR31341">
    <property type="entry name" value="IPT/TIG DOMAIN-CONTAINING PROTEIN-RELATED-RELATED"/>
    <property type="match status" value="1"/>
</dbReference>
<dbReference type="VEuPathDB" id="AmoebaDB:DICPUDRAFT_96510"/>
<keyword evidence="8" id="KW-1185">Reference proteome</keyword>
<evidence type="ECO:0000256" key="2">
    <source>
        <dbReference type="ARBA" id="ARBA00022729"/>
    </source>
</evidence>
<feature type="compositionally biased region" description="Basic and acidic residues" evidence="5">
    <location>
        <begin position="508"/>
        <end position="523"/>
    </location>
</feature>
<sequence length="596" mass="68938">MFKNANYPNIKYFKYDGNKITYRTENSSSFYKNITLYEDIGFSKKSLTLPFMCEIVKDGEEKSPIRHCTLDLKLYEKNELFAKSIDSCIIFQNETESECNIVINRNHQLYPLIINKITPPTSGGLVELNGHYLSLDSNYLLYDRNNDEYKILKQIPSKSTNNNSNHNDSNKNIIESIFLEIPPGSGKNHSIILNRNFKKIYNFDYQEPIIYNSSNNLNTITLYGSNFYNNINLTKLIINNQIIDSNIISIDHNKIIFNYINNKKYDQLNIQIIVNDIISHEKYFLNFNNNNGYGYNNNNNQIIFKINDLSKFKTHNGILILNGNNFNNNKFKYKIIIESDGKIKRCSKIQVNSTNIIALLPDGYGDNNIVKVYYNEKIIESSKKLSFNYLKSEIKNVSGLNRNGGVITIYGVNFANPFKAYVGEDLCSTPKLIFHKNSIFTKNSKPKNNYQFDKITCYIGPIFNEVLEKEIINLEINNKNSTYITEYKDDSNNNNNNNIYNNLNSENNNDKNKKIDSDGENKKGNNFNNNKQHYNESKINKNNIHPPGTLETQFSVIIIIIIIFLFLLALKKYKKKTHIYNHASINNNGSANNKSK</sequence>
<gene>
    <name evidence="7" type="ORF">DICPUDRAFT_96510</name>
</gene>
<dbReference type="FunCoup" id="F0Z8Y1">
    <property type="interactions" value="732"/>
</dbReference>
<organism evidence="7 8">
    <name type="scientific">Dictyostelium purpureum</name>
    <name type="common">Slime mold</name>
    <dbReference type="NCBI Taxonomy" id="5786"/>
    <lineage>
        <taxon>Eukaryota</taxon>
        <taxon>Amoebozoa</taxon>
        <taxon>Evosea</taxon>
        <taxon>Eumycetozoa</taxon>
        <taxon>Dictyostelia</taxon>
        <taxon>Dictyosteliales</taxon>
        <taxon>Dictyosteliaceae</taxon>
        <taxon>Dictyostelium</taxon>
    </lineage>
</organism>
<feature type="compositionally biased region" description="Low complexity" evidence="5">
    <location>
        <begin position="492"/>
        <end position="507"/>
    </location>
</feature>
<keyword evidence="6" id="KW-0812">Transmembrane</keyword>
<dbReference type="PANTHER" id="PTHR31341:SF17">
    <property type="entry name" value="IMMUNOGLOBULIN E-SET DOMAIN-CONTAINING PROTEIN"/>
    <property type="match status" value="1"/>
</dbReference>
<proteinExistence type="predicted"/>
<evidence type="ECO:0000256" key="5">
    <source>
        <dbReference type="SAM" id="MobiDB-lite"/>
    </source>
</evidence>
<evidence type="ECO:0008006" key="9">
    <source>
        <dbReference type="Google" id="ProtNLM"/>
    </source>
</evidence>
<evidence type="ECO:0000256" key="4">
    <source>
        <dbReference type="ARBA" id="ARBA00023180"/>
    </source>
</evidence>
<dbReference type="RefSeq" id="XP_003283844.1">
    <property type="nucleotide sequence ID" value="XM_003283796.1"/>
</dbReference>
<dbReference type="KEGG" id="dpp:DICPUDRAFT_96510"/>
<dbReference type="EMBL" id="GL870954">
    <property type="protein sequence ID" value="EGC39623.1"/>
    <property type="molecule type" value="Genomic_DNA"/>
</dbReference>
<evidence type="ECO:0000256" key="3">
    <source>
        <dbReference type="ARBA" id="ARBA00023136"/>
    </source>
</evidence>
<evidence type="ECO:0000313" key="7">
    <source>
        <dbReference type="EMBL" id="EGC39623.1"/>
    </source>
</evidence>
<evidence type="ECO:0000313" key="8">
    <source>
        <dbReference type="Proteomes" id="UP000001064"/>
    </source>
</evidence>
<keyword evidence="6" id="KW-1133">Transmembrane helix</keyword>
<dbReference type="GeneID" id="10509749"/>
<feature type="region of interest" description="Disordered" evidence="5">
    <location>
        <begin position="488"/>
        <end position="545"/>
    </location>
</feature>
<protein>
    <recommendedName>
        <fullName evidence="9">IPT/TIG domain-containing protein</fullName>
    </recommendedName>
</protein>